<keyword evidence="2 8" id="KW-0489">Methyltransferase</keyword>
<dbReference type="InterPro" id="IPR035451">
    <property type="entry name" value="Ada-like_dom_sf"/>
</dbReference>
<accession>A0A3N3GBE9</accession>
<dbReference type="SMART" id="SM00342">
    <property type="entry name" value="HTH_ARAC"/>
    <property type="match status" value="1"/>
</dbReference>
<gene>
    <name evidence="8" type="ORF">EGW70_14090</name>
</gene>
<dbReference type="InterPro" id="IPR016220">
    <property type="entry name" value="Me-P-triester_DNA_alkyl-Trfase"/>
</dbReference>
<keyword evidence="8" id="KW-0808">Transferase</keyword>
<evidence type="ECO:0000256" key="2">
    <source>
        <dbReference type="ARBA" id="ARBA00022603"/>
    </source>
</evidence>
<dbReference type="InterPro" id="IPR020449">
    <property type="entry name" value="Tscrpt_reg_AraC-type_HTH"/>
</dbReference>
<dbReference type="PRINTS" id="PR00032">
    <property type="entry name" value="HTHARAC"/>
</dbReference>
<dbReference type="Pfam" id="PF12833">
    <property type="entry name" value="HTH_18"/>
    <property type="match status" value="1"/>
</dbReference>
<evidence type="ECO:0000256" key="4">
    <source>
        <dbReference type="ARBA" id="ARBA00023125"/>
    </source>
</evidence>
<dbReference type="InterPro" id="IPR018060">
    <property type="entry name" value="HTH_AraC"/>
</dbReference>
<dbReference type="GO" id="GO:0043565">
    <property type="term" value="F:sequence-specific DNA binding"/>
    <property type="evidence" value="ECO:0007669"/>
    <property type="project" value="InterPro"/>
</dbReference>
<evidence type="ECO:0000259" key="7">
    <source>
        <dbReference type="PROSITE" id="PS01124"/>
    </source>
</evidence>
<dbReference type="Gene3D" id="3.40.10.10">
    <property type="entry name" value="DNA Methylphosphotriester Repair Domain"/>
    <property type="match status" value="1"/>
</dbReference>
<dbReference type="Proteomes" id="UP000275941">
    <property type="component" value="Unassembled WGS sequence"/>
</dbReference>
<evidence type="ECO:0000313" key="8">
    <source>
        <dbReference type="EMBL" id="ROY46806.1"/>
    </source>
</evidence>
<dbReference type="GO" id="GO:0032259">
    <property type="term" value="P:methylation"/>
    <property type="evidence" value="ECO:0007669"/>
    <property type="project" value="UniProtKB-KW"/>
</dbReference>
<dbReference type="GO" id="GO:0008168">
    <property type="term" value="F:methyltransferase activity"/>
    <property type="evidence" value="ECO:0007669"/>
    <property type="project" value="UniProtKB-KW"/>
</dbReference>
<dbReference type="GO" id="GO:0003700">
    <property type="term" value="F:DNA-binding transcription factor activity"/>
    <property type="evidence" value="ECO:0007669"/>
    <property type="project" value="InterPro"/>
</dbReference>
<keyword evidence="4" id="KW-0238">DNA-binding</keyword>
<comment type="cofactor">
    <cofactor evidence="1">
        <name>Zn(2+)</name>
        <dbReference type="ChEBI" id="CHEBI:29105"/>
    </cofactor>
</comment>
<dbReference type="EMBL" id="RKOR01000055">
    <property type="protein sequence ID" value="ROY46806.1"/>
    <property type="molecule type" value="Genomic_DNA"/>
</dbReference>
<sequence>MKTTYRLTQKRWEAIQNNNTQFDGDFFYGVTTTKIFCRPSCPSRVPNKNHVLIFKTAQEALTLGFRPCKRCQPTGQVVPNEEWVAQIKQFIDRHSAEPLSLDYLAQTCHGSPFHLQRTFKEQTKQTPLAYLTSIRIRQAQELLLHSPLTIQQIAKKVGFQTAAYFATTFKKETGVTPSVYRSKNEPKK</sequence>
<dbReference type="Gene3D" id="1.10.10.60">
    <property type="entry name" value="Homeodomain-like"/>
    <property type="match status" value="2"/>
</dbReference>
<comment type="caution">
    <text evidence="8">The sequence shown here is derived from an EMBL/GenBank/DDBJ whole genome shotgun (WGS) entry which is preliminary data.</text>
</comment>
<dbReference type="PROSITE" id="PS01124">
    <property type="entry name" value="HTH_ARAC_FAMILY_2"/>
    <property type="match status" value="1"/>
</dbReference>
<dbReference type="PIRSF" id="PIRSF000408">
    <property type="entry name" value="Alkyltransferas_AdaA"/>
    <property type="match status" value="1"/>
</dbReference>
<dbReference type="AlphaFoldDB" id="A0A3N3GBE9"/>
<reference evidence="8 9" key="1">
    <citation type="submission" date="2018-10" db="EMBL/GenBank/DDBJ databases">
        <title>Genotypes and phenotypes of Enterococci isolated from broiler chickens.</title>
        <authorList>
            <person name="Muhammad A.R."/>
            <person name="Diarra M.S."/>
        </authorList>
    </citation>
    <scope>NUCLEOTIDE SEQUENCE [LARGE SCALE GENOMIC DNA]</scope>
    <source>
        <strain evidence="8 9">P7 C A21</strain>
    </source>
</reference>
<protein>
    <submittedName>
        <fullName evidence="8">Methylphosphotriester-DNA--protein-cysteine methyltransferase family protein</fullName>
    </submittedName>
</protein>
<feature type="domain" description="HTH araC/xylS-type" evidence="7">
    <location>
        <begin position="85"/>
        <end position="183"/>
    </location>
</feature>
<evidence type="ECO:0000256" key="6">
    <source>
        <dbReference type="ARBA" id="ARBA00023163"/>
    </source>
</evidence>
<keyword evidence="5" id="KW-0010">Activator</keyword>
<dbReference type="SUPFAM" id="SSF46689">
    <property type="entry name" value="Homeodomain-like"/>
    <property type="match status" value="2"/>
</dbReference>
<evidence type="ECO:0000313" key="9">
    <source>
        <dbReference type="Proteomes" id="UP000275941"/>
    </source>
</evidence>
<name>A0A3N3GBE9_ENTFL</name>
<evidence type="ECO:0000256" key="5">
    <source>
        <dbReference type="ARBA" id="ARBA00023159"/>
    </source>
</evidence>
<evidence type="ECO:0000256" key="3">
    <source>
        <dbReference type="ARBA" id="ARBA00023015"/>
    </source>
</evidence>
<organism evidence="8 9">
    <name type="scientific">Enterococcus faecalis</name>
    <name type="common">Streptococcus faecalis</name>
    <dbReference type="NCBI Taxonomy" id="1351"/>
    <lineage>
        <taxon>Bacteria</taxon>
        <taxon>Bacillati</taxon>
        <taxon>Bacillota</taxon>
        <taxon>Bacilli</taxon>
        <taxon>Lactobacillales</taxon>
        <taxon>Enterococcaceae</taxon>
        <taxon>Enterococcus</taxon>
    </lineage>
</organism>
<dbReference type="PANTHER" id="PTHR43280">
    <property type="entry name" value="ARAC-FAMILY TRANSCRIPTIONAL REGULATOR"/>
    <property type="match status" value="1"/>
</dbReference>
<dbReference type="InterPro" id="IPR004026">
    <property type="entry name" value="Ada_DNA_repair_Zn-bd"/>
</dbReference>
<keyword evidence="3" id="KW-0805">Transcription regulation</keyword>
<keyword evidence="6" id="KW-0804">Transcription</keyword>
<dbReference type="OrthoDB" id="9802228at2"/>
<dbReference type="InterPro" id="IPR009057">
    <property type="entry name" value="Homeodomain-like_sf"/>
</dbReference>
<dbReference type="SUPFAM" id="SSF57884">
    <property type="entry name" value="Ada DNA repair protein, N-terminal domain (N-Ada 10)"/>
    <property type="match status" value="1"/>
</dbReference>
<dbReference type="GO" id="GO:0006281">
    <property type="term" value="P:DNA repair"/>
    <property type="evidence" value="ECO:0007669"/>
    <property type="project" value="InterPro"/>
</dbReference>
<evidence type="ECO:0000256" key="1">
    <source>
        <dbReference type="ARBA" id="ARBA00001947"/>
    </source>
</evidence>
<proteinExistence type="predicted"/>
<dbReference type="GO" id="GO:0008270">
    <property type="term" value="F:zinc ion binding"/>
    <property type="evidence" value="ECO:0007669"/>
    <property type="project" value="InterPro"/>
</dbReference>
<dbReference type="Pfam" id="PF02805">
    <property type="entry name" value="Ada_Zn_binding"/>
    <property type="match status" value="1"/>
</dbReference>
<dbReference type="PANTHER" id="PTHR43280:SF28">
    <property type="entry name" value="HTH-TYPE TRANSCRIPTIONAL ACTIVATOR RHAS"/>
    <property type="match status" value="1"/>
</dbReference>